<dbReference type="GO" id="GO:0004519">
    <property type="term" value="F:endonuclease activity"/>
    <property type="evidence" value="ECO:0007669"/>
    <property type="project" value="UniProtKB-KW"/>
</dbReference>
<evidence type="ECO:0000256" key="1">
    <source>
        <dbReference type="ARBA" id="ARBA00006620"/>
    </source>
</evidence>
<comment type="similarity">
    <text evidence="1">Belongs to the HicA mRNA interferase family.</text>
</comment>
<comment type="caution">
    <text evidence="8">The sequence shown here is derived from an EMBL/GenBank/DDBJ whole genome shotgun (WGS) entry which is preliminary data.</text>
</comment>
<accession>A0A330H6W3</accession>
<evidence type="ECO:0000256" key="3">
    <source>
        <dbReference type="ARBA" id="ARBA00022722"/>
    </source>
</evidence>
<reference evidence="8 9" key="1">
    <citation type="submission" date="2018-07" db="EMBL/GenBank/DDBJ databases">
        <title>Diversity of Mesorhizobium strains in Brazil.</title>
        <authorList>
            <person name="Helene L.C.F."/>
            <person name="Dall'Agnol R."/>
            <person name="Delamuta J.R.M."/>
            <person name="Hungria M."/>
        </authorList>
    </citation>
    <scope>NUCLEOTIDE SEQUENCE [LARGE SCALE GENOMIC DNA]</scope>
    <source>
        <strain evidence="8 9">AC99b</strain>
    </source>
</reference>
<name>A0A330H6W3_9HYPH</name>
<protein>
    <recommendedName>
        <fullName evidence="10">Type II toxin-antitoxin system HicA family toxin</fullName>
    </recommendedName>
</protein>
<evidence type="ECO:0000313" key="8">
    <source>
        <dbReference type="EMBL" id="RAZ84373.1"/>
    </source>
</evidence>
<proteinExistence type="inferred from homology"/>
<evidence type="ECO:0000256" key="4">
    <source>
        <dbReference type="ARBA" id="ARBA00022759"/>
    </source>
</evidence>
<dbReference type="EMBL" id="QMBP01000024">
    <property type="protein sequence ID" value="RAZ84373.1"/>
    <property type="molecule type" value="Genomic_DNA"/>
</dbReference>
<evidence type="ECO:0008006" key="10">
    <source>
        <dbReference type="Google" id="ProtNLM"/>
    </source>
</evidence>
<dbReference type="GO" id="GO:0016787">
    <property type="term" value="F:hydrolase activity"/>
    <property type="evidence" value="ECO:0007669"/>
    <property type="project" value="UniProtKB-KW"/>
</dbReference>
<evidence type="ECO:0000256" key="7">
    <source>
        <dbReference type="ARBA" id="ARBA00023016"/>
    </source>
</evidence>
<dbReference type="GO" id="GO:0003729">
    <property type="term" value="F:mRNA binding"/>
    <property type="evidence" value="ECO:0007669"/>
    <property type="project" value="InterPro"/>
</dbReference>
<dbReference type="OrthoDB" id="7998810at2"/>
<keyword evidence="4" id="KW-0255">Endonuclease</keyword>
<evidence type="ECO:0000256" key="5">
    <source>
        <dbReference type="ARBA" id="ARBA00022801"/>
    </source>
</evidence>
<gene>
    <name evidence="8" type="ORF">DPM33_31880</name>
</gene>
<dbReference type="Proteomes" id="UP000251558">
    <property type="component" value="Unassembled WGS sequence"/>
</dbReference>
<keyword evidence="2" id="KW-1277">Toxin-antitoxin system</keyword>
<evidence type="ECO:0000313" key="9">
    <source>
        <dbReference type="Proteomes" id="UP000251558"/>
    </source>
</evidence>
<evidence type="ECO:0000256" key="6">
    <source>
        <dbReference type="ARBA" id="ARBA00022884"/>
    </source>
</evidence>
<keyword evidence="3" id="KW-0540">Nuclease</keyword>
<dbReference type="InterPro" id="IPR012933">
    <property type="entry name" value="HicA_mRNA_interferase"/>
</dbReference>
<organism evidence="8 9">
    <name type="scientific">Mesorhizobium hawassense</name>
    <dbReference type="NCBI Taxonomy" id="1209954"/>
    <lineage>
        <taxon>Bacteria</taxon>
        <taxon>Pseudomonadati</taxon>
        <taxon>Pseudomonadota</taxon>
        <taxon>Alphaproteobacteria</taxon>
        <taxon>Hyphomicrobiales</taxon>
        <taxon>Phyllobacteriaceae</taxon>
        <taxon>Mesorhizobium</taxon>
    </lineage>
</organism>
<dbReference type="Pfam" id="PF07927">
    <property type="entry name" value="HicA_toxin"/>
    <property type="match status" value="1"/>
</dbReference>
<dbReference type="SUPFAM" id="SSF54786">
    <property type="entry name" value="YcfA/nrd intein domain"/>
    <property type="match status" value="1"/>
</dbReference>
<keyword evidence="6" id="KW-0694">RNA-binding</keyword>
<evidence type="ECO:0000256" key="2">
    <source>
        <dbReference type="ARBA" id="ARBA00022649"/>
    </source>
</evidence>
<keyword evidence="7" id="KW-0346">Stress response</keyword>
<dbReference type="InterPro" id="IPR038570">
    <property type="entry name" value="HicA_sf"/>
</dbReference>
<keyword evidence="5" id="KW-0378">Hydrolase</keyword>
<dbReference type="AlphaFoldDB" id="A0A330H6W3"/>
<keyword evidence="9" id="KW-1185">Reference proteome</keyword>
<dbReference type="Gene3D" id="3.30.920.30">
    <property type="entry name" value="Hypothetical protein"/>
    <property type="match status" value="1"/>
</dbReference>
<sequence>MLVPETNTTKIKARLEREGWQLVGGSKHDKYKKAGMPTIMVPRHKTVTPLVARSIAKAAGWE</sequence>